<dbReference type="SUPFAM" id="SSF56235">
    <property type="entry name" value="N-terminal nucleophile aminohydrolases (Ntn hydrolases)"/>
    <property type="match status" value="1"/>
</dbReference>
<evidence type="ECO:0000256" key="1">
    <source>
        <dbReference type="ARBA" id="ARBA00006586"/>
    </source>
</evidence>
<dbReference type="PANTHER" id="PTHR34218:SF3">
    <property type="entry name" value="ACYL-HOMOSERINE LACTONE ACYLASE PVDQ"/>
    <property type="match status" value="1"/>
</dbReference>
<dbReference type="InterPro" id="IPR029055">
    <property type="entry name" value="Ntn_hydrolases_N"/>
</dbReference>
<evidence type="ECO:0000313" key="6">
    <source>
        <dbReference type="EMBL" id="PII37110.1"/>
    </source>
</evidence>
<organism evidence="6">
    <name type="scientific">Chryseobacterium sp. B5</name>
    <dbReference type="NCBI Taxonomy" id="2050562"/>
    <lineage>
        <taxon>Bacteria</taxon>
        <taxon>Pseudomonadati</taxon>
        <taxon>Bacteroidota</taxon>
        <taxon>Flavobacteriia</taxon>
        <taxon>Flavobacteriales</taxon>
        <taxon>Weeksellaceae</taxon>
        <taxon>Chryseobacterium group</taxon>
        <taxon>Chryseobacterium</taxon>
    </lineage>
</organism>
<dbReference type="Gene3D" id="2.30.120.10">
    <property type="match status" value="1"/>
</dbReference>
<evidence type="ECO:0000256" key="3">
    <source>
        <dbReference type="ARBA" id="ARBA00022801"/>
    </source>
</evidence>
<dbReference type="Gene3D" id="3.60.20.10">
    <property type="entry name" value="Glutamine Phosphoribosylpyrophosphate, subunit 1, domain 1"/>
    <property type="match status" value="1"/>
</dbReference>
<gene>
    <name evidence="6" type="ORF">CTI11_02845</name>
</gene>
<name>A0A2G7TB31_9FLAO</name>
<dbReference type="Gene3D" id="1.10.439.10">
    <property type="entry name" value="Penicillin Amidohydrolase, domain 1"/>
    <property type="match status" value="1"/>
</dbReference>
<feature type="signal peptide" evidence="5">
    <location>
        <begin position="1"/>
        <end position="21"/>
    </location>
</feature>
<evidence type="ECO:0000256" key="2">
    <source>
        <dbReference type="ARBA" id="ARBA00022729"/>
    </source>
</evidence>
<keyword evidence="2 5" id="KW-0732">Signal</keyword>
<evidence type="ECO:0000256" key="5">
    <source>
        <dbReference type="SAM" id="SignalP"/>
    </source>
</evidence>
<dbReference type="InterPro" id="IPR002692">
    <property type="entry name" value="S45"/>
</dbReference>
<dbReference type="GO" id="GO:0016811">
    <property type="term" value="F:hydrolase activity, acting on carbon-nitrogen (but not peptide) bonds, in linear amides"/>
    <property type="evidence" value="ECO:0007669"/>
    <property type="project" value="InterPro"/>
</dbReference>
<feature type="chain" id="PRO_5013761910" evidence="5">
    <location>
        <begin position="22"/>
        <end position="816"/>
    </location>
</feature>
<dbReference type="EMBL" id="PEKC01000006">
    <property type="protein sequence ID" value="PII37110.1"/>
    <property type="molecule type" value="Genomic_DNA"/>
</dbReference>
<dbReference type="Pfam" id="PF01804">
    <property type="entry name" value="Penicil_amidase"/>
    <property type="match status" value="1"/>
</dbReference>
<accession>A0A2G7TB31</accession>
<dbReference type="PANTHER" id="PTHR34218">
    <property type="entry name" value="PEPTIDASE S45 PENICILLIN AMIDASE"/>
    <property type="match status" value="1"/>
</dbReference>
<dbReference type="InterPro" id="IPR023343">
    <property type="entry name" value="Penicillin_amidase_dom1"/>
</dbReference>
<dbReference type="InterPro" id="IPR043146">
    <property type="entry name" value="Penicillin_amidase_N_B-knob"/>
</dbReference>
<comment type="similarity">
    <text evidence="1">Belongs to the peptidase S45 family.</text>
</comment>
<dbReference type="PROSITE" id="PS51257">
    <property type="entry name" value="PROKAR_LIPOPROTEIN"/>
    <property type="match status" value="1"/>
</dbReference>
<dbReference type="GO" id="GO:0017000">
    <property type="term" value="P:antibiotic biosynthetic process"/>
    <property type="evidence" value="ECO:0007669"/>
    <property type="project" value="InterPro"/>
</dbReference>
<dbReference type="InterPro" id="IPR043147">
    <property type="entry name" value="Penicillin_amidase_A-knob"/>
</dbReference>
<proteinExistence type="inferred from homology"/>
<comment type="caution">
    <text evidence="6">The sequence shown here is derived from an EMBL/GenBank/DDBJ whole genome shotgun (WGS) entry which is preliminary data.</text>
</comment>
<reference evidence="6" key="1">
    <citation type="submission" date="2017-10" db="EMBL/GenBank/DDBJ databases">
        <title>Chryseobacterium sp. B5 is a hydrocarbonoclastic and plant growth promoting bacterium.</title>
        <authorList>
            <person name="Thijs S."/>
            <person name="Gkorezis P."/>
            <person name="Van Hamme J."/>
        </authorList>
    </citation>
    <scope>NUCLEOTIDE SEQUENCE</scope>
    <source>
        <strain evidence="6">B5</strain>
    </source>
</reference>
<dbReference type="Gene3D" id="1.10.1400.10">
    <property type="match status" value="1"/>
</dbReference>
<keyword evidence="4" id="KW-0865">Zymogen</keyword>
<sequence>MYPAVRSGWKPLSLICLAALAACGGSGDGSSSKYSAEIRRTEMGIPHIKAKDWTGLGYGAGYAQAQDNLCTMADSFLTYRGERSRYLGGDAQAVYDSTIDRPRNLDSDFFFRHVVSDDAVAAMIQAQPDKLKQLVDGFVAGYNRVVRETPAGAKTNAACAGQPWVQAITAQDIWRRMYTANLAGGYSNFVAQIANAVPPAAAGAATASARPAKARPAVTQLAALKPGQVVAPSFQVGGTTGIGSNMYGFGQQATGGGSSVLFGNPHWYWKGPDRFYQSQLTIPGEIDVSGASFLGIPMVLIGFNNDVAWSHTVSTARRFGLFMYQLAPNDPTRYVRDGKTEAMQASKITVSVRNASGGQDQVTRTLYKTVHGPVVNLGAMDPALGWTTQSVFAIRDINAYNYRTFRNWLRWNQAKSLDEFIRIQKEESAIPWVNTVAAGRGNAQVWYADIGAVPNVPPAQLQACATPASAAINAALPQVPVLAGGSSQCDWSSDADSVQAGAIGPARMPNLLRSDYVGNMNDSYWLSNASAPLTGYPAIFGSTSSAQSLRTRMGHTMALQRLAGTDGYPGKLATSDIVRQMVLDSRVYSARFKDEALAQVCPGPVSTAGETVDVSAACTALQAWDGTGTAASRGSHVWDEFWKRVASQIKSADLYAVPFDAADPVNTPRGIKPTAKAALQKAFAEAVKAVQASGFAMDAARGTVLFSQRGGDKIALYGGCGEVGYFTITCSENKIEQGGYSMDGQPHGNSYMQVVSFPSAGVEAHTFLTFSLSDDPASAHYVDYTKAYGARQWLKLPFTDSAIQASPAYKTQTVSE</sequence>
<keyword evidence="3" id="KW-0378">Hydrolase</keyword>
<evidence type="ECO:0000256" key="4">
    <source>
        <dbReference type="ARBA" id="ARBA00023145"/>
    </source>
</evidence>
<dbReference type="AlphaFoldDB" id="A0A2G7TB31"/>
<protein>
    <submittedName>
        <fullName evidence="6">Acylase</fullName>
    </submittedName>
</protein>